<sequence>MAKNSALLVSTSRFWFNYRHAANVLSVYYILKKFGYSDDRILLMLSDDIPCNSRNKEPGCVYNHYNRNADLFDDAPEVDYSGDQVTLDSFLSVLKDSFDTNTPLSKRLVADENTDLLIYLTGHGGEGFLKFQDSHEITANELADAILHMYTNRRFKSVLLIIDTCQAESMTRLISAPQVISITSSKIGESSYSHHVDSLLGVPVIDRFTNHLHSYLLKYVKNPASSPSLHDFVASWDGVEFHSTPTIMLSDENIDIEKVS</sequence>
<dbReference type="PANTHER" id="PTHR48067">
    <property type="entry name" value="GPI-ANCHOR TRANSAMIDASE"/>
    <property type="match status" value="1"/>
</dbReference>
<organism evidence="5 6">
    <name type="scientific">Mitosporidium daphniae</name>
    <dbReference type="NCBI Taxonomy" id="1485682"/>
    <lineage>
        <taxon>Eukaryota</taxon>
        <taxon>Fungi</taxon>
        <taxon>Fungi incertae sedis</taxon>
        <taxon>Microsporidia</taxon>
        <taxon>Mitosporidium</taxon>
    </lineage>
</organism>
<dbReference type="GO" id="GO:0003923">
    <property type="term" value="F:GPI-anchor transamidase activity"/>
    <property type="evidence" value="ECO:0007669"/>
    <property type="project" value="InterPro"/>
</dbReference>
<proteinExistence type="inferred from homology"/>
<comment type="caution">
    <text evidence="5">The sequence shown here is derived from an EMBL/GenBank/DDBJ whole genome shotgun (WGS) entry which is preliminary data.</text>
</comment>
<dbReference type="UniPathway" id="UPA00196"/>
<dbReference type="PANTHER" id="PTHR48067:SF1">
    <property type="entry name" value="GPI-ANCHOR TRANSAMIDASE"/>
    <property type="match status" value="1"/>
</dbReference>
<dbReference type="VEuPathDB" id="MicrosporidiaDB:DI09_66p110"/>
<dbReference type="PRINTS" id="PR00776">
    <property type="entry name" value="HEMOGLOBNASE"/>
</dbReference>
<dbReference type="Gene3D" id="3.40.50.1460">
    <property type="match status" value="1"/>
</dbReference>
<dbReference type="HOGENOM" id="CLU_044656_1_0_1"/>
<dbReference type="GO" id="GO:0006506">
    <property type="term" value="P:GPI anchor biosynthetic process"/>
    <property type="evidence" value="ECO:0007669"/>
    <property type="project" value="UniProtKB-UniPathway"/>
</dbReference>
<dbReference type="InterPro" id="IPR001096">
    <property type="entry name" value="Peptidase_C13"/>
</dbReference>
<keyword evidence="4" id="KW-0732">Signal</keyword>
<evidence type="ECO:0000256" key="4">
    <source>
        <dbReference type="ARBA" id="ARBA00022729"/>
    </source>
</evidence>
<protein>
    <submittedName>
        <fullName evidence="5">C13-family peptidase</fullName>
    </submittedName>
</protein>
<dbReference type="GeneID" id="25260564"/>
<dbReference type="OrthoDB" id="192611at2759"/>
<reference evidence="5 6" key="1">
    <citation type="submission" date="2014-04" db="EMBL/GenBank/DDBJ databases">
        <title>A new species of microsporidia sheds light on the evolution of extreme parasitism.</title>
        <authorList>
            <person name="Haag K.L."/>
            <person name="James T.Y."/>
            <person name="Larsson R."/>
            <person name="Schaer T.M."/>
            <person name="Refardt D."/>
            <person name="Pombert J.-F."/>
            <person name="Ebert D."/>
        </authorList>
    </citation>
    <scope>NUCLEOTIDE SEQUENCE [LARGE SCALE GENOMIC DNA]</scope>
    <source>
        <strain evidence="5 6">UGP3</strain>
        <tissue evidence="5">Spores</tissue>
    </source>
</reference>
<evidence type="ECO:0000256" key="1">
    <source>
        <dbReference type="ARBA" id="ARBA00004687"/>
    </source>
</evidence>
<dbReference type="RefSeq" id="XP_013236974.1">
    <property type="nucleotide sequence ID" value="XM_013381520.1"/>
</dbReference>
<comment type="similarity">
    <text evidence="2">Belongs to the peptidase C13 family.</text>
</comment>
<dbReference type="GO" id="GO:0042765">
    <property type="term" value="C:GPI-anchor transamidase complex"/>
    <property type="evidence" value="ECO:0007669"/>
    <property type="project" value="InterPro"/>
</dbReference>
<dbReference type="Pfam" id="PF01650">
    <property type="entry name" value="Peptidase_C13"/>
    <property type="match status" value="1"/>
</dbReference>
<gene>
    <name evidence="5" type="ORF">DI09_66p110</name>
</gene>
<dbReference type="GO" id="GO:0016255">
    <property type="term" value="P:attachment of GPI anchor to protein"/>
    <property type="evidence" value="ECO:0007669"/>
    <property type="project" value="InterPro"/>
</dbReference>
<dbReference type="EMBL" id="JMKJ01000575">
    <property type="protein sequence ID" value="KGG50547.1"/>
    <property type="molecule type" value="Genomic_DNA"/>
</dbReference>
<dbReference type="AlphaFoldDB" id="A0A098VN90"/>
<evidence type="ECO:0000313" key="5">
    <source>
        <dbReference type="EMBL" id="KGG50547.1"/>
    </source>
</evidence>
<dbReference type="InterPro" id="IPR029030">
    <property type="entry name" value="Caspase-like_dom_sf"/>
</dbReference>
<evidence type="ECO:0000313" key="6">
    <source>
        <dbReference type="Proteomes" id="UP000029725"/>
    </source>
</evidence>
<accession>A0A098VN90</accession>
<evidence type="ECO:0000256" key="2">
    <source>
        <dbReference type="ARBA" id="ARBA00009941"/>
    </source>
</evidence>
<name>A0A098VN90_9MICR</name>
<dbReference type="Proteomes" id="UP000029725">
    <property type="component" value="Unassembled WGS sequence"/>
</dbReference>
<comment type="pathway">
    <text evidence="1">Glycolipid biosynthesis; glycosylphosphatidylinositol-anchor biosynthesis.</text>
</comment>
<dbReference type="InterPro" id="IPR028361">
    <property type="entry name" value="GPI_transamidase"/>
</dbReference>
<dbReference type="GO" id="GO:0006508">
    <property type="term" value="P:proteolysis"/>
    <property type="evidence" value="ECO:0007669"/>
    <property type="project" value="InterPro"/>
</dbReference>
<dbReference type="SUPFAM" id="SSF52129">
    <property type="entry name" value="Caspase-like"/>
    <property type="match status" value="1"/>
</dbReference>
<evidence type="ECO:0000256" key="3">
    <source>
        <dbReference type="ARBA" id="ARBA00022502"/>
    </source>
</evidence>
<keyword evidence="6" id="KW-1185">Reference proteome</keyword>
<keyword evidence="3" id="KW-0337">GPI-anchor biosynthesis</keyword>